<gene>
    <name evidence="1" type="primary">CSON011696</name>
</gene>
<dbReference type="AlphaFoldDB" id="A0A336LM91"/>
<organism evidence="1">
    <name type="scientific">Culicoides sonorensis</name>
    <name type="common">Biting midge</name>
    <dbReference type="NCBI Taxonomy" id="179676"/>
    <lineage>
        <taxon>Eukaryota</taxon>
        <taxon>Metazoa</taxon>
        <taxon>Ecdysozoa</taxon>
        <taxon>Arthropoda</taxon>
        <taxon>Hexapoda</taxon>
        <taxon>Insecta</taxon>
        <taxon>Pterygota</taxon>
        <taxon>Neoptera</taxon>
        <taxon>Endopterygota</taxon>
        <taxon>Diptera</taxon>
        <taxon>Nematocera</taxon>
        <taxon>Chironomoidea</taxon>
        <taxon>Ceratopogonidae</taxon>
        <taxon>Ceratopogoninae</taxon>
        <taxon>Culicoides</taxon>
        <taxon>Monoculicoides</taxon>
    </lineage>
</organism>
<reference evidence="1" key="1">
    <citation type="submission" date="2018-07" db="EMBL/GenBank/DDBJ databases">
        <authorList>
            <person name="Quirk P.G."/>
            <person name="Krulwich T.A."/>
        </authorList>
    </citation>
    <scope>NUCLEOTIDE SEQUENCE</scope>
</reference>
<sequence length="80" mass="9124">MNPNVVSFPPDTCNRLQLKCVLCYEVQIIGILWQGHDPNKHNLQHLQPMYLEIDLLTSENGGAARTIPFSRFPELSIISF</sequence>
<dbReference type="EMBL" id="UFQT01000051">
    <property type="protein sequence ID" value="SSX19030.1"/>
    <property type="molecule type" value="Genomic_DNA"/>
</dbReference>
<name>A0A336LM91_CULSO</name>
<accession>A0A336LM91</accession>
<protein>
    <submittedName>
        <fullName evidence="1">CSON011696 protein</fullName>
    </submittedName>
</protein>
<evidence type="ECO:0000313" key="1">
    <source>
        <dbReference type="EMBL" id="SSX19030.1"/>
    </source>
</evidence>
<proteinExistence type="predicted"/>
<dbReference type="VEuPathDB" id="VectorBase:CSON011696"/>